<dbReference type="Pfam" id="PF12511">
    <property type="entry name" value="DUF3716"/>
    <property type="match status" value="1"/>
</dbReference>
<dbReference type="eggNOG" id="ENOG502T4U7">
    <property type="taxonomic scope" value="Eukaryota"/>
</dbReference>
<sequence length="424" mass="45790">MLWAWIYSKSSSYPNPSFYDPTLMKSELMPPPIPSESESELYYDSTDTDVESVHTIDNETAGHPSTARQEAQEPTDSSSSEADSDAGGAAAAKPPGGRFTDVALPAPEPRAKRKADFASANDGYAVKFRRREPTDGESTESEDGIDSPVPGGYVEQSFSLLTISLPAALALFKETYPHLTRQLVKRPGKLFKYLAKLPVRRIPVVTQIFNDSKPQNVVAYLMQAAGDVVPISESCGKCYRQSGVFKNACVVIRSPEVAEVTGGACAGCWYGRQGSLCTFRQDTPTGEAPLAALPGAAPQRPAPALPLENQLEPLMAAAPGPTASAPLHPSYVAALAAGTTSAAPTPTVAPNPSPGPPHDPFSPGEEVRVWDERYSSMSTENLLRAHEDLVRWKEDLTTRLIAMNRVMLQRLMEREGSSRGWQRS</sequence>
<evidence type="ECO:0000313" key="2">
    <source>
        <dbReference type="EMBL" id="AEO55694.1"/>
    </source>
</evidence>
<dbReference type="KEGG" id="mtm:MYCTH_89319"/>
<feature type="region of interest" description="Disordered" evidence="1">
    <location>
        <begin position="9"/>
        <end position="149"/>
    </location>
</feature>
<feature type="compositionally biased region" description="Polar residues" evidence="1">
    <location>
        <begin position="66"/>
        <end position="75"/>
    </location>
</feature>
<feature type="compositionally biased region" description="Acidic residues" evidence="1">
    <location>
        <begin position="37"/>
        <end position="50"/>
    </location>
</feature>
<feature type="region of interest" description="Disordered" evidence="1">
    <location>
        <begin position="342"/>
        <end position="362"/>
    </location>
</feature>
<evidence type="ECO:0000313" key="3">
    <source>
        <dbReference type="Proteomes" id="UP000007322"/>
    </source>
</evidence>
<evidence type="ECO:0000256" key="1">
    <source>
        <dbReference type="SAM" id="MobiDB-lite"/>
    </source>
</evidence>
<name>G2PZK8_THET4</name>
<proteinExistence type="predicted"/>
<feature type="compositionally biased region" description="Low complexity" evidence="1">
    <location>
        <begin position="76"/>
        <end position="92"/>
    </location>
</feature>
<accession>G2PZK8</accession>
<dbReference type="Proteomes" id="UP000007322">
    <property type="component" value="Chromosome 1"/>
</dbReference>
<dbReference type="AlphaFoldDB" id="G2PZK8"/>
<dbReference type="InParanoid" id="G2PZK8"/>
<dbReference type="InterPro" id="IPR022190">
    <property type="entry name" value="DUF3716"/>
</dbReference>
<dbReference type="HOGENOM" id="CLU_056051_0_0_1"/>
<protein>
    <submittedName>
        <fullName evidence="2">Uncharacterized protein</fullName>
    </submittedName>
</protein>
<keyword evidence="3" id="KW-1185">Reference proteome</keyword>
<feature type="compositionally biased region" description="Acidic residues" evidence="1">
    <location>
        <begin position="135"/>
        <end position="145"/>
    </location>
</feature>
<feature type="compositionally biased region" description="Pro residues" evidence="1">
    <location>
        <begin position="347"/>
        <end position="360"/>
    </location>
</feature>
<organism evidence="2 3">
    <name type="scientific">Thermothelomyces thermophilus (strain ATCC 42464 / BCRC 31852 / DSM 1799)</name>
    <name type="common">Sporotrichum thermophile</name>
    <dbReference type="NCBI Taxonomy" id="573729"/>
    <lineage>
        <taxon>Eukaryota</taxon>
        <taxon>Fungi</taxon>
        <taxon>Dikarya</taxon>
        <taxon>Ascomycota</taxon>
        <taxon>Pezizomycotina</taxon>
        <taxon>Sordariomycetes</taxon>
        <taxon>Sordariomycetidae</taxon>
        <taxon>Sordariales</taxon>
        <taxon>Chaetomiaceae</taxon>
        <taxon>Thermothelomyces</taxon>
    </lineage>
</organism>
<reference evidence="2 3" key="1">
    <citation type="journal article" date="2011" name="Nat. Biotechnol.">
        <title>Comparative genomic analysis of the thermophilic biomass-degrading fungi Myceliophthora thermophila and Thielavia terrestris.</title>
        <authorList>
            <person name="Berka R.M."/>
            <person name="Grigoriev I.V."/>
            <person name="Otillar R."/>
            <person name="Salamov A."/>
            <person name="Grimwood J."/>
            <person name="Reid I."/>
            <person name="Ishmael N."/>
            <person name="John T."/>
            <person name="Darmond C."/>
            <person name="Moisan M.-C."/>
            <person name="Henrissat B."/>
            <person name="Coutinho P.M."/>
            <person name="Lombard V."/>
            <person name="Natvig D.O."/>
            <person name="Lindquist E."/>
            <person name="Schmutz J."/>
            <person name="Lucas S."/>
            <person name="Harris P."/>
            <person name="Powlowski J."/>
            <person name="Bellemare A."/>
            <person name="Taylor D."/>
            <person name="Butler G."/>
            <person name="de Vries R.P."/>
            <person name="Allijn I.E."/>
            <person name="van den Brink J."/>
            <person name="Ushinsky S."/>
            <person name="Storms R."/>
            <person name="Powell A.J."/>
            <person name="Paulsen I.T."/>
            <person name="Elbourne L.D.H."/>
            <person name="Baker S.E."/>
            <person name="Magnuson J."/>
            <person name="LaBoissiere S."/>
            <person name="Clutterbuck A.J."/>
            <person name="Martinez D."/>
            <person name="Wogulis M."/>
            <person name="de Leon A.L."/>
            <person name="Rey M.W."/>
            <person name="Tsang A."/>
        </authorList>
    </citation>
    <scope>NUCLEOTIDE SEQUENCE [LARGE SCALE GENOMIC DNA]</scope>
    <source>
        <strain evidence="3">ATCC 42464 / BCRC 31852 / DSM 1799</strain>
    </source>
</reference>
<dbReference type="RefSeq" id="XP_003660939.1">
    <property type="nucleotide sequence ID" value="XM_003660891.1"/>
</dbReference>
<dbReference type="GeneID" id="11505859"/>
<gene>
    <name evidence="2" type="ORF">MYCTH_89319</name>
</gene>
<dbReference type="VEuPathDB" id="FungiDB:MYCTH_89319"/>
<dbReference type="EMBL" id="CP003002">
    <property type="protein sequence ID" value="AEO55694.1"/>
    <property type="molecule type" value="Genomic_DNA"/>
</dbReference>
<dbReference type="OrthoDB" id="4586512at2759"/>